<feature type="region of interest" description="Disordered" evidence="1">
    <location>
        <begin position="413"/>
        <end position="432"/>
    </location>
</feature>
<proteinExistence type="predicted"/>
<evidence type="ECO:0000313" key="3">
    <source>
        <dbReference type="Proteomes" id="UP000674318"/>
    </source>
</evidence>
<dbReference type="GeneID" id="94293501"/>
<dbReference type="RefSeq" id="XP_067758849.1">
    <property type="nucleotide sequence ID" value="XM_067903424.1"/>
</dbReference>
<name>A0A836LGE8_9TRYP</name>
<feature type="region of interest" description="Disordered" evidence="1">
    <location>
        <begin position="271"/>
        <end position="299"/>
    </location>
</feature>
<gene>
    <name evidence="2" type="ORF">JKF63_07487</name>
</gene>
<dbReference type="KEGG" id="phet:94293501"/>
<evidence type="ECO:0000313" key="2">
    <source>
        <dbReference type="EMBL" id="KAG5509842.1"/>
    </source>
</evidence>
<reference evidence="2 3" key="1">
    <citation type="submission" date="2021-02" db="EMBL/GenBank/DDBJ databases">
        <title>Porcisia hertigi Genome sequencing and assembly.</title>
        <authorList>
            <person name="Almutairi H."/>
            <person name="Gatherer D."/>
        </authorList>
    </citation>
    <scope>NUCLEOTIDE SEQUENCE [LARGE SCALE GENOMIC DNA]</scope>
    <source>
        <strain evidence="2 3">C119</strain>
    </source>
</reference>
<keyword evidence="3" id="KW-1185">Reference proteome</keyword>
<accession>A0A836LGE8</accession>
<dbReference type="AlphaFoldDB" id="A0A836LGE8"/>
<evidence type="ECO:0000256" key="1">
    <source>
        <dbReference type="SAM" id="MobiDB-lite"/>
    </source>
</evidence>
<feature type="region of interest" description="Disordered" evidence="1">
    <location>
        <begin position="374"/>
        <end position="400"/>
    </location>
</feature>
<dbReference type="Proteomes" id="UP000674318">
    <property type="component" value="Unassembled WGS sequence"/>
</dbReference>
<dbReference type="EMBL" id="JAFJZO010000012">
    <property type="protein sequence ID" value="KAG5509842.1"/>
    <property type="molecule type" value="Genomic_DNA"/>
</dbReference>
<comment type="caution">
    <text evidence="2">The sequence shown here is derived from an EMBL/GenBank/DDBJ whole genome shotgun (WGS) entry which is preliminary data.</text>
</comment>
<organism evidence="2 3">
    <name type="scientific">Porcisia hertigi</name>
    <dbReference type="NCBI Taxonomy" id="2761500"/>
    <lineage>
        <taxon>Eukaryota</taxon>
        <taxon>Discoba</taxon>
        <taxon>Euglenozoa</taxon>
        <taxon>Kinetoplastea</taxon>
        <taxon>Metakinetoplastina</taxon>
        <taxon>Trypanosomatida</taxon>
        <taxon>Trypanosomatidae</taxon>
        <taxon>Leishmaniinae</taxon>
        <taxon>Porcisia</taxon>
    </lineage>
</organism>
<protein>
    <submittedName>
        <fullName evidence="2">Uncharacterized protein</fullName>
    </submittedName>
</protein>
<dbReference type="OrthoDB" id="251777at2759"/>
<sequence length="705" mass="73112">MPLTVSCRSAADAARGGGFAAASGAGHASSAGSLTATINFKDAVGMLWYALLLLQQSKSSHLERRRQRIWSGVKGIEEDPPHGKDTVDVVEGALLRSTDVATNGGGGASKVNIGAVYAGAPPSPSTTFLSPTPEQPGDCDFEAWGQVDWTLLAAHVYALTRELHSALALRRIVVEDIYKEIFHCNRCKMCTAYALQHAEALNSYAQEAQEEGRRGGAARQQTLLTSTSSLGGNRLAGAVSALQAAPSTAHALLGTGGHEVCPAVMATVQGPASSSHISGHADEGTAPSSASVPSDMVASSLASQQRHGTAMMSQAAVASLPVRSSPTGGEQTRAAVASVGVAGSLASAEAGTAARALGTSSSCPPLGHPNVLGCSAPGGMGRGGATDPSQLPTLQPHARSGDVAGALEHSSLSVTGERAAMPGETRGPDAAHRADHVVAPSTTSASLPFEPDPLDAPWYALWSSLPSPQARAQLHLLRYATPLSLENFSSLLEQFFMVDGADDFLSPVHAATIMEFAGVRSGPYNTIVRSPLSLAEVRRYIAESHRQYTRAAVMTHPSVAESLAGYVSTAQSVSGTHTLVSASASLTPSALEASHAPVGSSGFPAPSTTATMKAEYRGLRRGGILSSEALGNDVRSLLDSTASSERRVLTLAELERSVWHVAANCVFFNAPESRYPRTARHFAAACIAIMTRYCEKQLGATFYTA</sequence>